<sequence length="255" mass="30669">MRDKSTILHNKIKQLKMLNWAFAIFIICFIYVASLWPVAQLSSNEKANLYENETLFVLFILSMVWIGILFPYAIYIIYESFMYVALNKFIKKNEPFRSLLTRWVDVKLNDSDMKIINKYFMANQDDFTFDQYIRTNQYLNIKNWKLKLAIRLIYNLQIIILFLFFAIASRYMTTKAPNSRFNTIFVVLIGIFIVLIVLSYSFKIINIYIYCAQFHNEKIKTSTNIFVAFCKRFPFTFWKDKFWFAFEDEKFDSPK</sequence>
<feature type="transmembrane region" description="Helical" evidence="1">
    <location>
        <begin position="55"/>
        <end position="78"/>
    </location>
</feature>
<accession>A0A1T4LZP2</accession>
<gene>
    <name evidence="2" type="ORF">SAMN02745154_00580</name>
</gene>
<dbReference type="AlphaFoldDB" id="A0A1T4LZP2"/>
<name>A0A1T4LZP2_9BACT</name>
<protein>
    <submittedName>
        <fullName evidence="2">Uncharacterized protein</fullName>
    </submittedName>
</protein>
<evidence type="ECO:0000313" key="2">
    <source>
        <dbReference type="EMBL" id="SJZ59934.1"/>
    </source>
</evidence>
<dbReference type="Proteomes" id="UP000190389">
    <property type="component" value="Unassembled WGS sequence"/>
</dbReference>
<dbReference type="STRING" id="171291.SAMN02745154_00580"/>
<reference evidence="3" key="1">
    <citation type="submission" date="2017-02" db="EMBL/GenBank/DDBJ databases">
        <authorList>
            <person name="Varghese N."/>
            <person name="Submissions S."/>
        </authorList>
    </citation>
    <scope>NUCLEOTIDE SEQUENCE [LARGE SCALE GENOMIC DNA]</scope>
    <source>
        <strain evidence="3">ATCC 27862</strain>
    </source>
</reference>
<keyword evidence="1" id="KW-0812">Transmembrane</keyword>
<keyword evidence="3" id="KW-1185">Reference proteome</keyword>
<organism evidence="2 3">
    <name type="scientific">Mycoplasmopsis verecunda</name>
    <dbReference type="NCBI Taxonomy" id="171291"/>
    <lineage>
        <taxon>Bacteria</taxon>
        <taxon>Bacillati</taxon>
        <taxon>Mycoplasmatota</taxon>
        <taxon>Mycoplasmoidales</taxon>
        <taxon>Metamycoplasmataceae</taxon>
        <taxon>Mycoplasmopsis</taxon>
    </lineage>
</organism>
<dbReference type="EMBL" id="FUXF01000024">
    <property type="protein sequence ID" value="SJZ59934.1"/>
    <property type="molecule type" value="Genomic_DNA"/>
</dbReference>
<dbReference type="RefSeq" id="WP_078747294.1">
    <property type="nucleotide sequence ID" value="NZ_CP137850.1"/>
</dbReference>
<proteinExistence type="predicted"/>
<keyword evidence="1" id="KW-1133">Transmembrane helix</keyword>
<evidence type="ECO:0000256" key="1">
    <source>
        <dbReference type="SAM" id="Phobius"/>
    </source>
</evidence>
<evidence type="ECO:0000313" key="3">
    <source>
        <dbReference type="Proteomes" id="UP000190389"/>
    </source>
</evidence>
<feature type="transmembrane region" description="Helical" evidence="1">
    <location>
        <begin position="184"/>
        <end position="210"/>
    </location>
</feature>
<keyword evidence="1" id="KW-0472">Membrane</keyword>
<feature type="transmembrane region" description="Helical" evidence="1">
    <location>
        <begin position="152"/>
        <end position="172"/>
    </location>
</feature>
<feature type="transmembrane region" description="Helical" evidence="1">
    <location>
        <begin position="20"/>
        <end position="39"/>
    </location>
</feature>